<dbReference type="Gene3D" id="1.10.8.50">
    <property type="match status" value="1"/>
</dbReference>
<evidence type="ECO:0000256" key="4">
    <source>
        <dbReference type="ARBA" id="ARBA00022763"/>
    </source>
</evidence>
<feature type="compositionally biased region" description="Acidic residues" evidence="13">
    <location>
        <begin position="351"/>
        <end position="370"/>
    </location>
</feature>
<dbReference type="FunFam" id="1.10.8.50:FF:000009">
    <property type="entry name" value="Formamidopyrimidine-DNA glycosylase"/>
    <property type="match status" value="1"/>
</dbReference>
<dbReference type="GO" id="GO:0140078">
    <property type="term" value="F:class I DNA-(apurinic or apyrimidinic site) endonuclease activity"/>
    <property type="evidence" value="ECO:0007669"/>
    <property type="project" value="UniProtKB-EC"/>
</dbReference>
<evidence type="ECO:0000256" key="7">
    <source>
        <dbReference type="ARBA" id="ARBA00023125"/>
    </source>
</evidence>
<dbReference type="GO" id="GO:0006284">
    <property type="term" value="P:base-excision repair"/>
    <property type="evidence" value="ECO:0007669"/>
    <property type="project" value="InterPro"/>
</dbReference>
<dbReference type="InterPro" id="IPR010979">
    <property type="entry name" value="Ribosomal_uS13-like_H2TH"/>
</dbReference>
<dbReference type="Pfam" id="PF01149">
    <property type="entry name" value="Fapy_DNA_glyco"/>
    <property type="match status" value="1"/>
</dbReference>
<dbReference type="Gene3D" id="1.25.40.1010">
    <property type="match status" value="1"/>
</dbReference>
<keyword evidence="16" id="KW-1185">Reference proteome</keyword>
<dbReference type="AlphaFoldDB" id="A0A6G1GJU1"/>
<dbReference type="OrthoDB" id="10263032at2759"/>
<evidence type="ECO:0000256" key="1">
    <source>
        <dbReference type="ARBA" id="ARBA00009409"/>
    </source>
</evidence>
<dbReference type="GO" id="GO:0003684">
    <property type="term" value="F:damaged DNA binding"/>
    <property type="evidence" value="ECO:0007669"/>
    <property type="project" value="InterPro"/>
</dbReference>
<gene>
    <name evidence="15" type="ORF">K402DRAFT_415609</name>
</gene>
<dbReference type="CDD" id="cd08972">
    <property type="entry name" value="PF_Nei_N"/>
    <property type="match status" value="1"/>
</dbReference>
<keyword evidence="10" id="KW-0511">Multifunctional enzyme</keyword>
<dbReference type="GO" id="GO:0019104">
    <property type="term" value="F:DNA N-glycosylase activity"/>
    <property type="evidence" value="ECO:0007669"/>
    <property type="project" value="InterPro"/>
</dbReference>
<dbReference type="Pfam" id="PF13181">
    <property type="entry name" value="TPR_8"/>
    <property type="match status" value="1"/>
</dbReference>
<dbReference type="Proteomes" id="UP000800041">
    <property type="component" value="Unassembled WGS sequence"/>
</dbReference>
<keyword evidence="6 12" id="KW-0802">TPR repeat</keyword>
<dbReference type="InterPro" id="IPR035937">
    <property type="entry name" value="FPG_N"/>
</dbReference>
<feature type="domain" description="Formamidopyrimidine-DNA glycosylase catalytic" evidence="14">
    <location>
        <begin position="2"/>
        <end position="132"/>
    </location>
</feature>
<dbReference type="Gene3D" id="1.25.40.1040">
    <property type="match status" value="1"/>
</dbReference>
<evidence type="ECO:0000256" key="9">
    <source>
        <dbReference type="ARBA" id="ARBA00023239"/>
    </source>
</evidence>
<dbReference type="Pfam" id="PF12569">
    <property type="entry name" value="NatA_aux_su"/>
    <property type="match status" value="1"/>
</dbReference>
<evidence type="ECO:0000256" key="6">
    <source>
        <dbReference type="ARBA" id="ARBA00022803"/>
    </source>
</evidence>
<evidence type="ECO:0000256" key="12">
    <source>
        <dbReference type="PROSITE-ProRule" id="PRU00339"/>
    </source>
</evidence>
<dbReference type="GO" id="GO:0031415">
    <property type="term" value="C:NatA complex"/>
    <property type="evidence" value="ECO:0007669"/>
    <property type="project" value="TreeGrafter"/>
</dbReference>
<organism evidence="15 16">
    <name type="scientific">Aulographum hederae CBS 113979</name>
    <dbReference type="NCBI Taxonomy" id="1176131"/>
    <lineage>
        <taxon>Eukaryota</taxon>
        <taxon>Fungi</taxon>
        <taxon>Dikarya</taxon>
        <taxon>Ascomycota</taxon>
        <taxon>Pezizomycotina</taxon>
        <taxon>Dothideomycetes</taxon>
        <taxon>Pleosporomycetidae</taxon>
        <taxon>Aulographales</taxon>
        <taxon>Aulographaceae</taxon>
    </lineage>
</organism>
<feature type="compositionally biased region" description="Polar residues" evidence="13">
    <location>
        <begin position="397"/>
        <end position="406"/>
    </location>
</feature>
<dbReference type="SUPFAM" id="SSF46946">
    <property type="entry name" value="S13-like H2TH domain"/>
    <property type="match status" value="1"/>
</dbReference>
<dbReference type="InterPro" id="IPR021183">
    <property type="entry name" value="NatA_aux_su"/>
</dbReference>
<dbReference type="InterPro" id="IPR015886">
    <property type="entry name" value="H2TH_FPG"/>
</dbReference>
<feature type="region of interest" description="Disordered" evidence="13">
    <location>
        <begin position="1002"/>
        <end position="1031"/>
    </location>
</feature>
<dbReference type="FunFam" id="1.25.40.1040:FF:000003">
    <property type="entry name" value="N-terminal acetyltransferase A, auxiliary subunit"/>
    <property type="match status" value="1"/>
</dbReference>
<dbReference type="SUPFAM" id="SSF81624">
    <property type="entry name" value="N-terminal domain of MutM-like DNA repair proteins"/>
    <property type="match status" value="1"/>
</dbReference>
<keyword evidence="8" id="KW-0234">DNA repair</keyword>
<evidence type="ECO:0000313" key="15">
    <source>
        <dbReference type="EMBL" id="KAF1981215.1"/>
    </source>
</evidence>
<keyword evidence="9" id="KW-0456">Lyase</keyword>
<feature type="region of interest" description="Disordered" evidence="13">
    <location>
        <begin position="293"/>
        <end position="407"/>
    </location>
</feature>
<keyword evidence="4" id="KW-0227">DNA damage</keyword>
<dbReference type="PROSITE" id="PS51068">
    <property type="entry name" value="FPG_CAT"/>
    <property type="match status" value="1"/>
</dbReference>
<name>A0A6G1GJU1_9PEZI</name>
<feature type="repeat" description="TPR" evidence="12">
    <location>
        <begin position="458"/>
        <end position="491"/>
    </location>
</feature>
<evidence type="ECO:0000256" key="5">
    <source>
        <dbReference type="ARBA" id="ARBA00022801"/>
    </source>
</evidence>
<dbReference type="SMART" id="SM01232">
    <property type="entry name" value="H2TH"/>
    <property type="match status" value="1"/>
</dbReference>
<evidence type="ECO:0000259" key="14">
    <source>
        <dbReference type="PROSITE" id="PS51068"/>
    </source>
</evidence>
<evidence type="ECO:0000256" key="2">
    <source>
        <dbReference type="ARBA" id="ARBA00012720"/>
    </source>
</evidence>
<dbReference type="SUPFAM" id="SSF48452">
    <property type="entry name" value="TPR-like"/>
    <property type="match status" value="2"/>
</dbReference>
<keyword evidence="3" id="KW-0677">Repeat</keyword>
<dbReference type="InterPro" id="IPR011990">
    <property type="entry name" value="TPR-like_helical_dom_sf"/>
</dbReference>
<evidence type="ECO:0000256" key="13">
    <source>
        <dbReference type="SAM" id="MobiDB-lite"/>
    </source>
</evidence>
<feature type="compositionally biased region" description="Acidic residues" evidence="13">
    <location>
        <begin position="299"/>
        <end position="308"/>
    </location>
</feature>
<evidence type="ECO:0000256" key="11">
    <source>
        <dbReference type="ARBA" id="ARBA00023295"/>
    </source>
</evidence>
<evidence type="ECO:0000256" key="10">
    <source>
        <dbReference type="ARBA" id="ARBA00023268"/>
    </source>
</evidence>
<keyword evidence="5" id="KW-0378">Hydrolase</keyword>
<dbReference type="SMART" id="SM00898">
    <property type="entry name" value="Fapy_DNA_glyco"/>
    <property type="match status" value="1"/>
</dbReference>
<dbReference type="PANTHER" id="PTHR22767">
    <property type="entry name" value="N-TERMINAL ACETYLTRANSFERASE-RELATED"/>
    <property type="match status" value="1"/>
</dbReference>
<dbReference type="PANTHER" id="PTHR22767:SF2">
    <property type="entry name" value="N(ALPHA)-ACETYLTRANSFERASE 15_16, ISOFORM A"/>
    <property type="match status" value="1"/>
</dbReference>
<evidence type="ECO:0000256" key="8">
    <source>
        <dbReference type="ARBA" id="ARBA00023204"/>
    </source>
</evidence>
<dbReference type="GO" id="GO:0008270">
    <property type="term" value="F:zinc ion binding"/>
    <property type="evidence" value="ECO:0007669"/>
    <property type="project" value="InterPro"/>
</dbReference>
<dbReference type="InterPro" id="IPR019734">
    <property type="entry name" value="TPR_rpt"/>
</dbReference>
<evidence type="ECO:0000256" key="3">
    <source>
        <dbReference type="ARBA" id="ARBA00022737"/>
    </source>
</evidence>
<dbReference type="InterPro" id="IPR012319">
    <property type="entry name" value="FPG_cat"/>
</dbReference>
<keyword evidence="11" id="KW-0326">Glycosidase</keyword>
<dbReference type="PROSITE" id="PS50005">
    <property type="entry name" value="TPR"/>
    <property type="match status" value="1"/>
</dbReference>
<dbReference type="Pfam" id="PF06831">
    <property type="entry name" value="H2TH"/>
    <property type="match status" value="1"/>
</dbReference>
<proteinExistence type="inferred from homology"/>
<evidence type="ECO:0000313" key="16">
    <source>
        <dbReference type="Proteomes" id="UP000800041"/>
    </source>
</evidence>
<comment type="similarity">
    <text evidence="1">Belongs to the FPG family.</text>
</comment>
<keyword evidence="7" id="KW-0238">DNA-binding</keyword>
<protein>
    <recommendedName>
        <fullName evidence="2">DNA-(apurinic or apyrimidinic site) lyase</fullName>
        <ecNumber evidence="2">4.2.99.18</ecNumber>
    </recommendedName>
</protein>
<sequence length="1224" mass="137921">MPEIGEVARVVHYLKKHAVGRTIAAVKVQDDPIVYGKVGTSAAAFQKAMAGKKVVDARQQGKYFWLEMDSPPHPLMHLGMTGWIRFSNDDTAHYRPQKEEEQVWPPKFWKFMLEMEEKSGGEIAFVDARRLARIRLVDVKAEDMRKTSPLKENGPDPVIDKDILTVDWLKAKMQSKKVPIKALLLDQGNISGVGNWVADEVLYQAKIHPEQYCNTFNEVQVKQLHDSLIEITTTAVETLAESDKFPEKWMMRHRWDKGKKNGGVLPNGMKMKFLTVGGRTSAIVPEVQKKTGAVLGDVDSGDSGEEEDGGKPAKGKNGKSGKSNGAAKKGKKSEPKPKVAKRGRKAKKEEDAEEEEEEDNEEQSEEPEEEQPPKKQRKTAKGMSNGGASKKKADANGTVSCHQSSCDPGIKTADQILRKCPNHADTQAMKALTLNQVGHYDQAMALAKEALKNDMKSHICWHVLGLLHRSQDNVEEAVKAYRFALKIEPESVQIARDLAFLQIQVRDYPGYIQSRRAMLNSKPMIRQNWTAMAVAHHMAGELATAENILKTYEGTLKVQPRFDTEHSEAQLYRNMIIAEMGEYKQALEHLETIAKSNLDVTSVMELRAEYLLKLDDKEGAKEAYKALIERNNEYRKYYEGLEKAAGLDRTNSEDLKQLAELYQTFAEQSERLDAARRIPLDFLQGDGFRSAAGPYLRRMLSKGIPSTFANIKALYQDTTKRAVFQDLALELLQESSANGSAKEETNGDGDRFKNSLLFFLAQHYNYHLTRDLSKATEYIDQALELDPKSVDFNMTKARILKHYGDLEGASKLMNHARELDEKDRYINTKCAKYQLRNNQTDDAIRTMSKFTRNETVGGPLGDLHDMQCMWFITEDGEANLRMEKYGVALKRFTAIRSIFHTWTNDQFDFHSFSLRKGQVRAYVEMLRWEDRLLEHPFFARAAVQAIKIYVLLAERPYLGQGLTNGAGAEYEAMDEAEKKKALKKARKEQDKADKVEQERLAALQKDKAKKSSGADGEPKKEDADPLGNGLLQSATPLEDAMKFVKPLLEYRAGNVEVQTAAFEVFIRRKKFLAALKCLIAARNFDPSDPNLHTQRIRFRRDLDAETELPTAAKEVIDEVLAGEGKGLVPSKDDLVSTNEGFLKEHANSARHVLAGLKVKTLLDPSKKKACEGEVVKVLDLQDVGIEEALEGLEVLREWRSESGVRGEYLSKAKGRWEKASVFTE</sequence>
<reference evidence="15" key="1">
    <citation type="journal article" date="2020" name="Stud. Mycol.">
        <title>101 Dothideomycetes genomes: a test case for predicting lifestyles and emergence of pathogens.</title>
        <authorList>
            <person name="Haridas S."/>
            <person name="Albert R."/>
            <person name="Binder M."/>
            <person name="Bloem J."/>
            <person name="Labutti K."/>
            <person name="Salamov A."/>
            <person name="Andreopoulos B."/>
            <person name="Baker S."/>
            <person name="Barry K."/>
            <person name="Bills G."/>
            <person name="Bluhm B."/>
            <person name="Cannon C."/>
            <person name="Castanera R."/>
            <person name="Culley D."/>
            <person name="Daum C."/>
            <person name="Ezra D."/>
            <person name="Gonzalez J."/>
            <person name="Henrissat B."/>
            <person name="Kuo A."/>
            <person name="Liang C."/>
            <person name="Lipzen A."/>
            <person name="Lutzoni F."/>
            <person name="Magnuson J."/>
            <person name="Mondo S."/>
            <person name="Nolan M."/>
            <person name="Ohm R."/>
            <person name="Pangilinan J."/>
            <person name="Park H.-J."/>
            <person name="Ramirez L."/>
            <person name="Alfaro M."/>
            <person name="Sun H."/>
            <person name="Tritt A."/>
            <person name="Yoshinaga Y."/>
            <person name="Zwiers L.-H."/>
            <person name="Turgeon B."/>
            <person name="Goodwin S."/>
            <person name="Spatafora J."/>
            <person name="Crous P."/>
            <person name="Grigoriev I."/>
        </authorList>
    </citation>
    <scope>NUCLEOTIDE SEQUENCE</scope>
    <source>
        <strain evidence="15">CBS 113979</strain>
    </source>
</reference>
<accession>A0A6G1GJU1</accession>
<dbReference type="SMART" id="SM00028">
    <property type="entry name" value="TPR"/>
    <property type="match status" value="5"/>
</dbReference>
<dbReference type="EMBL" id="ML977204">
    <property type="protein sequence ID" value="KAF1981215.1"/>
    <property type="molecule type" value="Genomic_DNA"/>
</dbReference>
<dbReference type="EC" id="4.2.99.18" evidence="2"/>
<dbReference type="Gene3D" id="3.20.190.10">
    <property type="entry name" value="MutM-like, N-terminal"/>
    <property type="match status" value="1"/>
</dbReference>